<evidence type="ECO:0000256" key="6">
    <source>
        <dbReference type="PIRSR" id="PIRSR600888-3"/>
    </source>
</evidence>
<dbReference type="InterPro" id="IPR014710">
    <property type="entry name" value="RmlC-like_jellyroll"/>
</dbReference>
<dbReference type="InterPro" id="IPR000888">
    <property type="entry name" value="RmlC-like"/>
</dbReference>
<dbReference type="EMBL" id="DSUH01000229">
    <property type="protein sequence ID" value="HGU33136.1"/>
    <property type="molecule type" value="Genomic_DNA"/>
</dbReference>
<feature type="active site" description="Proton acceptor" evidence="5">
    <location>
        <position position="61"/>
    </location>
</feature>
<dbReference type="GO" id="GO:0008830">
    <property type="term" value="F:dTDP-4-dehydrorhamnose 3,5-epimerase activity"/>
    <property type="evidence" value="ECO:0007669"/>
    <property type="project" value="UniProtKB-UniRule"/>
</dbReference>
<comment type="subunit">
    <text evidence="7">Homodimer.</text>
</comment>
<dbReference type="Pfam" id="PF00908">
    <property type="entry name" value="dTDP_sugar_isom"/>
    <property type="match status" value="1"/>
</dbReference>
<evidence type="ECO:0000313" key="8">
    <source>
        <dbReference type="EMBL" id="HGU33136.1"/>
    </source>
</evidence>
<dbReference type="GO" id="GO:0005829">
    <property type="term" value="C:cytosol"/>
    <property type="evidence" value="ECO:0007669"/>
    <property type="project" value="TreeGrafter"/>
</dbReference>
<dbReference type="SUPFAM" id="SSF51182">
    <property type="entry name" value="RmlC-like cupins"/>
    <property type="match status" value="1"/>
</dbReference>
<dbReference type="CDD" id="cd00438">
    <property type="entry name" value="cupin_RmlC"/>
    <property type="match status" value="1"/>
</dbReference>
<keyword evidence="7 8" id="KW-0413">Isomerase</keyword>
<dbReference type="InterPro" id="IPR011051">
    <property type="entry name" value="RmlC_Cupin_sf"/>
</dbReference>
<dbReference type="GO" id="GO:0019305">
    <property type="term" value="P:dTDP-rhamnose biosynthetic process"/>
    <property type="evidence" value="ECO:0007669"/>
    <property type="project" value="UniProtKB-UniRule"/>
</dbReference>
<evidence type="ECO:0000256" key="2">
    <source>
        <dbReference type="ARBA" id="ARBA00001997"/>
    </source>
</evidence>
<protein>
    <recommendedName>
        <fullName evidence="4 7">dTDP-4-dehydrorhamnose 3,5-epimerase</fullName>
        <ecNumber evidence="3 7">5.1.3.13</ecNumber>
    </recommendedName>
    <alternativeName>
        <fullName evidence="7">Thymidine diphospho-4-keto-rhamnose 3,5-epimerase</fullName>
    </alternativeName>
</protein>
<dbReference type="AlphaFoldDB" id="A0A7C4RRY0"/>
<dbReference type="NCBIfam" id="TIGR01221">
    <property type="entry name" value="rmlC"/>
    <property type="match status" value="1"/>
</dbReference>
<evidence type="ECO:0000256" key="3">
    <source>
        <dbReference type="ARBA" id="ARBA00012098"/>
    </source>
</evidence>
<evidence type="ECO:0000256" key="5">
    <source>
        <dbReference type="PIRSR" id="PIRSR600888-1"/>
    </source>
</evidence>
<evidence type="ECO:0000256" key="4">
    <source>
        <dbReference type="ARBA" id="ARBA00019595"/>
    </source>
</evidence>
<gene>
    <name evidence="8" type="primary">rfbC</name>
    <name evidence="8" type="ORF">ENS29_09800</name>
</gene>
<comment type="function">
    <text evidence="2 7">Catalyzes the epimerization of the C3' and C5'positions of dTDP-6-deoxy-D-xylo-4-hexulose, forming dTDP-6-deoxy-L-lyxo-4-hexulose.</text>
</comment>
<dbReference type="PANTHER" id="PTHR21047:SF2">
    <property type="entry name" value="THYMIDINE DIPHOSPHO-4-KETO-RHAMNOSE 3,5-EPIMERASE"/>
    <property type="match status" value="1"/>
</dbReference>
<comment type="catalytic activity">
    <reaction evidence="1 7">
        <text>dTDP-4-dehydro-6-deoxy-alpha-D-glucose = dTDP-4-dehydro-beta-L-rhamnose</text>
        <dbReference type="Rhea" id="RHEA:16969"/>
        <dbReference type="ChEBI" id="CHEBI:57649"/>
        <dbReference type="ChEBI" id="CHEBI:62830"/>
        <dbReference type="EC" id="5.1.3.13"/>
    </reaction>
</comment>
<dbReference type="GO" id="GO:0000271">
    <property type="term" value="P:polysaccharide biosynthetic process"/>
    <property type="evidence" value="ECO:0007669"/>
    <property type="project" value="TreeGrafter"/>
</dbReference>
<comment type="pathway">
    <text evidence="7">Carbohydrate biosynthesis; dTDP-L-rhamnose biosynthesis.</text>
</comment>
<reference evidence="8" key="1">
    <citation type="journal article" date="2020" name="mSystems">
        <title>Genome- and Community-Level Interaction Insights into Carbon Utilization and Element Cycling Functions of Hydrothermarchaeota in Hydrothermal Sediment.</title>
        <authorList>
            <person name="Zhou Z."/>
            <person name="Liu Y."/>
            <person name="Xu W."/>
            <person name="Pan J."/>
            <person name="Luo Z.H."/>
            <person name="Li M."/>
        </authorList>
    </citation>
    <scope>NUCLEOTIDE SEQUENCE [LARGE SCALE GENOMIC DNA]</scope>
    <source>
        <strain evidence="8">SpSt-477</strain>
    </source>
</reference>
<comment type="caution">
    <text evidence="8">The sequence shown here is derived from an EMBL/GenBank/DDBJ whole genome shotgun (WGS) entry which is preliminary data.</text>
</comment>
<dbReference type="UniPathway" id="UPA00124"/>
<proteinExistence type="inferred from homology"/>
<dbReference type="EC" id="5.1.3.13" evidence="3 7"/>
<name>A0A7C4RRY0_9BACT</name>
<organism evidence="8">
    <name type="scientific">Desulfatirhabdium butyrativorans</name>
    <dbReference type="NCBI Taxonomy" id="340467"/>
    <lineage>
        <taxon>Bacteria</taxon>
        <taxon>Pseudomonadati</taxon>
        <taxon>Thermodesulfobacteriota</taxon>
        <taxon>Desulfobacteria</taxon>
        <taxon>Desulfobacterales</taxon>
        <taxon>Desulfatirhabdiaceae</taxon>
        <taxon>Desulfatirhabdium</taxon>
    </lineage>
</organism>
<dbReference type="PANTHER" id="PTHR21047">
    <property type="entry name" value="DTDP-6-DEOXY-D-GLUCOSE-3,5 EPIMERASE"/>
    <property type="match status" value="1"/>
</dbReference>
<accession>A0A7C4RRY0</accession>
<comment type="similarity">
    <text evidence="7">Belongs to the dTDP-4-dehydrorhamnose 3,5-epimerase family.</text>
</comment>
<feature type="site" description="Participates in a stacking interaction with the thymidine ring of dTDP-4-oxo-6-deoxyglucose" evidence="6">
    <location>
        <position position="136"/>
    </location>
</feature>
<evidence type="ECO:0000256" key="7">
    <source>
        <dbReference type="RuleBase" id="RU364069"/>
    </source>
</evidence>
<dbReference type="Gene3D" id="2.60.120.10">
    <property type="entry name" value="Jelly Rolls"/>
    <property type="match status" value="1"/>
</dbReference>
<sequence length="187" mass="21116">MNVIPTAIDDVRILEPKVFSDQRGYFLETYHSRRYRDAGIVCDFLQDNLSFSVRGTLRGLHYQIRHPQAKLVQVISGEVFDVAVDLRIGSPTFGKWVGVVLSSENKRQLFIPEGFAHGFCVTSETALFLYKCSDLYDPQDEGGLLWSDPDLGIDWPVDNPLLSAKDAAFPRLCDIPEEKLFRMGEGT</sequence>
<feature type="active site" description="Proton donor" evidence="5">
    <location>
        <position position="130"/>
    </location>
</feature>
<evidence type="ECO:0000256" key="1">
    <source>
        <dbReference type="ARBA" id="ARBA00001298"/>
    </source>
</evidence>